<dbReference type="AlphaFoldDB" id="A0A386B1C2"/>
<evidence type="ECO:0000313" key="7">
    <source>
        <dbReference type="EMBL" id="AYC65487.1"/>
    </source>
</evidence>
<evidence type="ECO:0000256" key="6">
    <source>
        <dbReference type="RuleBase" id="RU003815"/>
    </source>
</evidence>
<dbReference type="EMBL" id="MH591110">
    <property type="protein sequence ID" value="AYC65487.1"/>
    <property type="molecule type" value="Genomic_DNA"/>
</dbReference>
<dbReference type="PROSITE" id="PS00360">
    <property type="entry name" value="RIBOSOMAL_S9"/>
    <property type="match status" value="1"/>
</dbReference>
<reference evidence="7" key="2">
    <citation type="journal article" date="2019" name="Mol. Phylogenet. Evol.">
        <title>Reassessment of the classification of bryopsidales (chlorophyta) based on chloroplast phylogenomic analyses.</title>
        <authorList>
            <person name="Cremen M.C."/>
            <person name="Leliaert F."/>
            <person name="West J."/>
            <person name="Lam D.W."/>
            <person name="Shimada S."/>
            <person name="Lopez-Bautista J.M."/>
            <person name="Verbruggen H."/>
        </authorList>
    </citation>
    <scope>NUCLEOTIDE SEQUENCE</scope>
</reference>
<keyword evidence="3 6" id="KW-0687">Ribonucleoprotein</keyword>
<dbReference type="Gene3D" id="3.30.230.10">
    <property type="match status" value="1"/>
</dbReference>
<dbReference type="InterPro" id="IPR020574">
    <property type="entry name" value="Ribosomal_uS9_CS"/>
</dbReference>
<dbReference type="GO" id="GO:0003735">
    <property type="term" value="F:structural constituent of ribosome"/>
    <property type="evidence" value="ECO:0007669"/>
    <property type="project" value="InterPro"/>
</dbReference>
<comment type="similarity">
    <text evidence="1 6">Belongs to the universal ribosomal protein uS9 family.</text>
</comment>
<keyword evidence="7" id="KW-0934">Plastid</keyword>
<dbReference type="SUPFAM" id="SSF54211">
    <property type="entry name" value="Ribosomal protein S5 domain 2-like"/>
    <property type="match status" value="1"/>
</dbReference>
<keyword evidence="2 6" id="KW-0689">Ribosomal protein</keyword>
<dbReference type="GeneID" id="38279449"/>
<organism evidence="7">
    <name type="scientific">Rhipiliopsis peltata</name>
    <dbReference type="NCBI Taxonomy" id="2320810"/>
    <lineage>
        <taxon>Eukaryota</taxon>
        <taxon>Viridiplantae</taxon>
        <taxon>Chlorophyta</taxon>
        <taxon>core chlorophytes</taxon>
        <taxon>Ulvophyceae</taxon>
        <taxon>TCBD clade</taxon>
        <taxon>Bryopsidales</taxon>
        <taxon>Halimedineae</taxon>
        <taxon>Halimedaceae</taxon>
        <taxon>Rhipiliopsideae</taxon>
        <taxon>Rhipiliopsis</taxon>
    </lineage>
</organism>
<dbReference type="RefSeq" id="YP_009519428.1">
    <property type="nucleotide sequence ID" value="NC_039526.1"/>
</dbReference>
<proteinExistence type="inferred from homology"/>
<evidence type="ECO:0000256" key="3">
    <source>
        <dbReference type="ARBA" id="ARBA00023274"/>
    </source>
</evidence>
<dbReference type="InterPro" id="IPR000754">
    <property type="entry name" value="Ribosomal_uS9"/>
</dbReference>
<geneLocation type="chloroplast" evidence="7"/>
<dbReference type="InterPro" id="IPR014721">
    <property type="entry name" value="Ribsml_uS5_D2-typ_fold_subgr"/>
</dbReference>
<dbReference type="PANTHER" id="PTHR21569:SF1">
    <property type="entry name" value="SMALL RIBOSOMAL SUBUNIT PROTEIN US9M"/>
    <property type="match status" value="1"/>
</dbReference>
<accession>A0A386B1C2</accession>
<evidence type="ECO:0000256" key="4">
    <source>
        <dbReference type="ARBA" id="ARBA00035152"/>
    </source>
</evidence>
<protein>
    <recommendedName>
        <fullName evidence="4">Small ribosomal subunit protein uS9c</fullName>
    </recommendedName>
    <alternativeName>
        <fullName evidence="5">30S ribosomal protein S9, chloroplastic</fullName>
    </alternativeName>
</protein>
<reference evidence="7" key="1">
    <citation type="submission" date="2018-07" db="EMBL/GenBank/DDBJ databases">
        <authorList>
            <person name="Quirk P.G."/>
            <person name="Krulwich T.A."/>
        </authorList>
    </citation>
    <scope>NUCLEOTIDE SEQUENCE</scope>
</reference>
<sequence length="172" mass="19255">MNVNGYGIGRRKCAVAQVYIFCEAQATSSKVAQPEGHPEGRKVARAKLRSPELHNEILINGINANVYFQNDLSIISIYDQIFKPLLKEKEPLQIRIRVSGGGQTGQKDAIILALARAVVHFFKKTDNKAVTAHQIEIAMIKGKGLLTQDSRIKERKKYGLKKARKAPQYSKR</sequence>
<dbReference type="GO" id="GO:0006412">
    <property type="term" value="P:translation"/>
    <property type="evidence" value="ECO:0007669"/>
    <property type="project" value="InterPro"/>
</dbReference>
<evidence type="ECO:0000256" key="1">
    <source>
        <dbReference type="ARBA" id="ARBA00005251"/>
    </source>
</evidence>
<evidence type="ECO:0000256" key="2">
    <source>
        <dbReference type="ARBA" id="ARBA00022980"/>
    </source>
</evidence>
<gene>
    <name evidence="7" type="primary">rps9</name>
</gene>
<dbReference type="Pfam" id="PF00380">
    <property type="entry name" value="Ribosomal_S9"/>
    <property type="match status" value="1"/>
</dbReference>
<keyword evidence="7" id="KW-0150">Chloroplast</keyword>
<evidence type="ECO:0000256" key="5">
    <source>
        <dbReference type="ARBA" id="ARBA00035437"/>
    </source>
</evidence>
<dbReference type="PANTHER" id="PTHR21569">
    <property type="entry name" value="RIBOSOMAL PROTEIN S9"/>
    <property type="match status" value="1"/>
</dbReference>
<dbReference type="InterPro" id="IPR020568">
    <property type="entry name" value="Ribosomal_Su5_D2-typ_SF"/>
</dbReference>
<name>A0A386B1C2_9CHLO</name>
<dbReference type="GO" id="GO:0003723">
    <property type="term" value="F:RNA binding"/>
    <property type="evidence" value="ECO:0007669"/>
    <property type="project" value="TreeGrafter"/>
</dbReference>
<dbReference type="GO" id="GO:0015935">
    <property type="term" value="C:small ribosomal subunit"/>
    <property type="evidence" value="ECO:0007669"/>
    <property type="project" value="TreeGrafter"/>
</dbReference>